<accession>A0A9W6HKI0</accession>
<feature type="region of interest" description="Disordered" evidence="1">
    <location>
        <begin position="76"/>
        <end position="126"/>
    </location>
</feature>
<evidence type="ECO:0000313" key="3">
    <source>
        <dbReference type="Proteomes" id="UP001142291"/>
    </source>
</evidence>
<evidence type="ECO:0000313" key="2">
    <source>
        <dbReference type="EMBL" id="GLJ94345.1"/>
    </source>
</evidence>
<reference evidence="2" key="1">
    <citation type="journal article" date="2014" name="Int. J. Syst. Evol. Microbiol.">
        <title>Complete genome sequence of Corynebacterium casei LMG S-19264T (=DSM 44701T), isolated from a smear-ripened cheese.</title>
        <authorList>
            <consortium name="US DOE Joint Genome Institute (JGI-PGF)"/>
            <person name="Walter F."/>
            <person name="Albersmeier A."/>
            <person name="Kalinowski J."/>
            <person name="Ruckert C."/>
        </authorList>
    </citation>
    <scope>NUCLEOTIDE SEQUENCE</scope>
    <source>
        <strain evidence="2">VKM Ac-1940</strain>
    </source>
</reference>
<keyword evidence="3" id="KW-1185">Reference proteome</keyword>
<name>A0A9W6HKI0_9MICO</name>
<evidence type="ECO:0000256" key="1">
    <source>
        <dbReference type="SAM" id="MobiDB-lite"/>
    </source>
</evidence>
<dbReference type="EMBL" id="BSER01000002">
    <property type="protein sequence ID" value="GLJ94345.1"/>
    <property type="molecule type" value="Genomic_DNA"/>
</dbReference>
<gene>
    <name evidence="2" type="ORF">GCM10017591_04060</name>
</gene>
<comment type="caution">
    <text evidence="2">The sequence shown here is derived from an EMBL/GenBank/DDBJ whole genome shotgun (WGS) entry which is preliminary data.</text>
</comment>
<dbReference type="Proteomes" id="UP001142291">
    <property type="component" value="Unassembled WGS sequence"/>
</dbReference>
<protein>
    <submittedName>
        <fullName evidence="2">Uncharacterized protein</fullName>
    </submittedName>
</protein>
<reference evidence="2" key="2">
    <citation type="submission" date="2023-01" db="EMBL/GenBank/DDBJ databases">
        <authorList>
            <person name="Sun Q."/>
            <person name="Evtushenko L."/>
        </authorList>
    </citation>
    <scope>NUCLEOTIDE SEQUENCE</scope>
    <source>
        <strain evidence="2">VKM Ac-1940</strain>
    </source>
</reference>
<dbReference type="AlphaFoldDB" id="A0A9W6HKI0"/>
<proteinExistence type="predicted"/>
<sequence length="126" mass="12473">MPGGASWVSRPRGGVPGGRVLGVWAAWCRAGAGLGSRGVGPARVWVAWCRVGAGLGSRGVACSGFGVAWCRSPGGEAAMGDPKQVGDPVTLVSSNTLLTPKGGGSPRGRSQGDDTEAEGDARGVVS</sequence>
<organism evidence="2 3">
    <name type="scientific">Microbacterium dextranolyticum</name>
    <dbReference type="NCBI Taxonomy" id="36806"/>
    <lineage>
        <taxon>Bacteria</taxon>
        <taxon>Bacillati</taxon>
        <taxon>Actinomycetota</taxon>
        <taxon>Actinomycetes</taxon>
        <taxon>Micrococcales</taxon>
        <taxon>Microbacteriaceae</taxon>
        <taxon>Microbacterium</taxon>
    </lineage>
</organism>